<evidence type="ECO:0000259" key="2">
    <source>
        <dbReference type="Pfam" id="PF04773"/>
    </source>
</evidence>
<keyword evidence="1" id="KW-0472">Membrane</keyword>
<dbReference type="PANTHER" id="PTHR30273">
    <property type="entry name" value="PERIPLASMIC SIGNAL SENSOR AND SIGMA FACTOR ACTIVATOR FECR-RELATED"/>
    <property type="match status" value="1"/>
</dbReference>
<dbReference type="AlphaFoldDB" id="A0A1I2KR21"/>
<dbReference type="Gene3D" id="3.55.50.30">
    <property type="match status" value="1"/>
</dbReference>
<keyword evidence="1" id="KW-1133">Transmembrane helix</keyword>
<name>A0A1I2KR21_9BACT</name>
<proteinExistence type="predicted"/>
<dbReference type="STRING" id="655355.SAMN05216283_1133"/>
<evidence type="ECO:0000313" key="4">
    <source>
        <dbReference type="EMBL" id="SFF68680.1"/>
    </source>
</evidence>
<feature type="domain" description="Protein FecR C-terminal" evidence="3">
    <location>
        <begin position="264"/>
        <end position="331"/>
    </location>
</feature>
<feature type="transmembrane region" description="Helical" evidence="1">
    <location>
        <begin position="86"/>
        <end position="106"/>
    </location>
</feature>
<dbReference type="RefSeq" id="WP_170847005.1">
    <property type="nucleotide sequence ID" value="NZ_FONW01000013.1"/>
</dbReference>
<dbReference type="InterPro" id="IPR006860">
    <property type="entry name" value="FecR"/>
</dbReference>
<organism evidence="4 5">
    <name type="scientific">Sunxiuqinia elliptica</name>
    <dbReference type="NCBI Taxonomy" id="655355"/>
    <lineage>
        <taxon>Bacteria</taxon>
        <taxon>Pseudomonadati</taxon>
        <taxon>Bacteroidota</taxon>
        <taxon>Bacteroidia</taxon>
        <taxon>Marinilabiliales</taxon>
        <taxon>Prolixibacteraceae</taxon>
        <taxon>Sunxiuqinia</taxon>
    </lineage>
</organism>
<evidence type="ECO:0000256" key="1">
    <source>
        <dbReference type="SAM" id="Phobius"/>
    </source>
</evidence>
<dbReference type="InterPro" id="IPR012373">
    <property type="entry name" value="Ferrdict_sens_TM"/>
</dbReference>
<keyword evidence="1" id="KW-0812">Transmembrane</keyword>
<gene>
    <name evidence="4" type="ORF">SAMN05216283_1133</name>
</gene>
<evidence type="ECO:0000313" key="5">
    <source>
        <dbReference type="Proteomes" id="UP000198964"/>
    </source>
</evidence>
<protein>
    <submittedName>
        <fullName evidence="4">FecR family protein</fullName>
    </submittedName>
</protein>
<sequence length="339" mass="39016">MEKYDIEILLGKILSGNATDEEQGKHQKLSQELPEYAKAYKQSQKLWGGAVERISNEDIARDKAKVQGKLNRALLSQIQKHKQKMAFYRIVAAIAIPIAIAVSVLFKLNFQSKNERSAGKTKIYAPMGHIASCQLPDGTMVWINSRSTISYDVSDFKSHERSVQLEGEAYFQVPKNQKVPFFVRTEIANVKVTGTSFNVKTDTESKIFETVLNDGIVLLRSNNRGMKEIKLNPGERAVYRIDRKQFEIQNVDAEMYSSWRNGEIIFRDATLKDLMLKLEQIYGIQVIFEDPEMANYRFRGMFSYNSNLIDALEKIKSTARIDYYIKNKKVWLKNETKKE</sequence>
<dbReference type="Pfam" id="PF04773">
    <property type="entry name" value="FecR"/>
    <property type="match status" value="1"/>
</dbReference>
<keyword evidence="5" id="KW-1185">Reference proteome</keyword>
<dbReference type="PANTHER" id="PTHR30273:SF2">
    <property type="entry name" value="PROTEIN FECR"/>
    <property type="match status" value="1"/>
</dbReference>
<dbReference type="Proteomes" id="UP000198964">
    <property type="component" value="Unassembled WGS sequence"/>
</dbReference>
<dbReference type="Pfam" id="PF16344">
    <property type="entry name" value="FecR_C"/>
    <property type="match status" value="1"/>
</dbReference>
<dbReference type="EMBL" id="FONW01000013">
    <property type="protein sequence ID" value="SFF68680.1"/>
    <property type="molecule type" value="Genomic_DNA"/>
</dbReference>
<dbReference type="Gene3D" id="2.60.120.1440">
    <property type="match status" value="1"/>
</dbReference>
<accession>A0A1I2KR21</accession>
<evidence type="ECO:0000259" key="3">
    <source>
        <dbReference type="Pfam" id="PF16344"/>
    </source>
</evidence>
<dbReference type="InterPro" id="IPR032508">
    <property type="entry name" value="FecR_C"/>
</dbReference>
<dbReference type="PIRSF" id="PIRSF018266">
    <property type="entry name" value="FecR"/>
    <property type="match status" value="1"/>
</dbReference>
<dbReference type="GO" id="GO:0016989">
    <property type="term" value="F:sigma factor antagonist activity"/>
    <property type="evidence" value="ECO:0007669"/>
    <property type="project" value="TreeGrafter"/>
</dbReference>
<feature type="domain" description="FecR protein" evidence="2">
    <location>
        <begin position="125"/>
        <end position="209"/>
    </location>
</feature>
<reference evidence="4 5" key="1">
    <citation type="submission" date="2016-10" db="EMBL/GenBank/DDBJ databases">
        <authorList>
            <person name="de Groot N.N."/>
        </authorList>
    </citation>
    <scope>NUCLEOTIDE SEQUENCE [LARGE SCALE GENOMIC DNA]</scope>
    <source>
        <strain evidence="4 5">CGMCC 1.9156</strain>
    </source>
</reference>